<keyword evidence="1" id="KW-0812">Transmembrane</keyword>
<accession>A0ABW6J8D3</accession>
<dbReference type="RefSeq" id="WP_386255853.1">
    <property type="nucleotide sequence ID" value="NZ_JBHTRV010000067.1"/>
</dbReference>
<keyword evidence="1" id="KW-0472">Membrane</keyword>
<keyword evidence="1" id="KW-1133">Transmembrane helix</keyword>
<organism evidence="2 3">
    <name type="scientific">Streptomyces wedmorensis</name>
    <dbReference type="NCBI Taxonomy" id="43759"/>
    <lineage>
        <taxon>Bacteria</taxon>
        <taxon>Bacillati</taxon>
        <taxon>Actinomycetota</taxon>
        <taxon>Actinomycetes</taxon>
        <taxon>Kitasatosporales</taxon>
        <taxon>Streptomycetaceae</taxon>
        <taxon>Streptomyces</taxon>
    </lineage>
</organism>
<gene>
    <name evidence="2" type="ORF">ACFQ63_39945</name>
</gene>
<dbReference type="EMBL" id="JBHTRV010000067">
    <property type="protein sequence ID" value="MFE5985829.1"/>
    <property type="molecule type" value="Genomic_DNA"/>
</dbReference>
<comment type="caution">
    <text evidence="2">The sequence shown here is derived from an EMBL/GenBank/DDBJ whole genome shotgun (WGS) entry which is preliminary data.</text>
</comment>
<dbReference type="Proteomes" id="UP001600424">
    <property type="component" value="Unassembled WGS sequence"/>
</dbReference>
<name>A0ABW6J8D3_STRWE</name>
<reference evidence="2 3" key="1">
    <citation type="submission" date="2024-09" db="EMBL/GenBank/DDBJ databases">
        <title>The Natural Products Discovery Center: Release of the First 8490 Sequenced Strains for Exploring Actinobacteria Biosynthetic Diversity.</title>
        <authorList>
            <person name="Kalkreuter E."/>
            <person name="Kautsar S.A."/>
            <person name="Yang D."/>
            <person name="Bader C.D."/>
            <person name="Teijaro C.N."/>
            <person name="Fluegel L."/>
            <person name="Davis C.M."/>
            <person name="Simpson J.R."/>
            <person name="Lauterbach L."/>
            <person name="Steele A.D."/>
            <person name="Gui C."/>
            <person name="Meng S."/>
            <person name="Li G."/>
            <person name="Viehrig K."/>
            <person name="Ye F."/>
            <person name="Su P."/>
            <person name="Kiefer A.F."/>
            <person name="Nichols A."/>
            <person name="Cepeda A.J."/>
            <person name="Yan W."/>
            <person name="Fan B."/>
            <person name="Jiang Y."/>
            <person name="Adhikari A."/>
            <person name="Zheng C.-J."/>
            <person name="Schuster L."/>
            <person name="Cowan T.M."/>
            <person name="Smanski M.J."/>
            <person name="Chevrette M.G."/>
            <person name="De Carvalho L.P.S."/>
            <person name="Shen B."/>
        </authorList>
    </citation>
    <scope>NUCLEOTIDE SEQUENCE [LARGE SCALE GENOMIC DNA]</scope>
    <source>
        <strain evidence="2 3">NPDC056472</strain>
    </source>
</reference>
<evidence type="ECO:0000256" key="1">
    <source>
        <dbReference type="SAM" id="Phobius"/>
    </source>
</evidence>
<evidence type="ECO:0000313" key="3">
    <source>
        <dbReference type="Proteomes" id="UP001600424"/>
    </source>
</evidence>
<feature type="transmembrane region" description="Helical" evidence="1">
    <location>
        <begin position="38"/>
        <end position="59"/>
    </location>
</feature>
<protein>
    <submittedName>
        <fullName evidence="2">Uncharacterized protein</fullName>
    </submittedName>
</protein>
<keyword evidence="3" id="KW-1185">Reference proteome</keyword>
<sequence length="93" mass="9743">MKFLLSAVLVLAAGKVLWEWVTGTVIRWITVDLWGAIAAHPWWTALIVLGSLAVPFLLARLADAAPDVLATPAVAGAEVASLEPEPGPFSPTG</sequence>
<proteinExistence type="predicted"/>
<evidence type="ECO:0000313" key="2">
    <source>
        <dbReference type="EMBL" id="MFE5985829.1"/>
    </source>
</evidence>